<keyword evidence="4" id="KW-0963">Cytoplasm</keyword>
<evidence type="ECO:0000256" key="3">
    <source>
        <dbReference type="ARBA" id="ARBA00004906"/>
    </source>
</evidence>
<keyword evidence="7 13" id="KW-0863">Zinc-finger</keyword>
<dbReference type="GO" id="GO:0005737">
    <property type="term" value="C:cytoplasm"/>
    <property type="evidence" value="ECO:0007669"/>
    <property type="project" value="UniProtKB-SubCell"/>
</dbReference>
<dbReference type="UniPathway" id="UPA00143"/>
<keyword evidence="10" id="KW-0862">Zinc</keyword>
<reference evidence="16" key="3">
    <citation type="submission" date="2025-09" db="UniProtKB">
        <authorList>
            <consortium name="Ensembl"/>
        </authorList>
    </citation>
    <scope>IDENTIFICATION</scope>
</reference>
<evidence type="ECO:0000256" key="11">
    <source>
        <dbReference type="ARBA" id="ARBA00023242"/>
    </source>
</evidence>
<dbReference type="OrthoDB" id="9984940at2759"/>
<dbReference type="GO" id="GO:0008270">
    <property type="term" value="F:zinc ion binding"/>
    <property type="evidence" value="ECO:0007669"/>
    <property type="project" value="UniProtKB-KW"/>
</dbReference>
<dbReference type="Gene3D" id="1.20.1280.50">
    <property type="match status" value="1"/>
</dbReference>
<dbReference type="Pfam" id="PF00646">
    <property type="entry name" value="F-box"/>
    <property type="match status" value="1"/>
</dbReference>
<feature type="compositionally biased region" description="Polar residues" evidence="14">
    <location>
        <begin position="424"/>
        <end position="433"/>
    </location>
</feature>
<dbReference type="OMA" id="VVLSCMQ"/>
<evidence type="ECO:0000256" key="2">
    <source>
        <dbReference type="ARBA" id="ARBA00004496"/>
    </source>
</evidence>
<dbReference type="GO" id="GO:0051301">
    <property type="term" value="P:cell division"/>
    <property type="evidence" value="ECO:0007669"/>
    <property type="project" value="UniProtKB-KW"/>
</dbReference>
<comment type="subcellular location">
    <subcellularLocation>
        <location evidence="2">Cytoplasm</location>
    </subcellularLocation>
    <subcellularLocation>
        <location evidence="1">Nucleus</location>
    </subcellularLocation>
</comment>
<evidence type="ECO:0000313" key="16">
    <source>
        <dbReference type="Ensembl" id="ENSENLP00000004393.1"/>
    </source>
</evidence>
<keyword evidence="17" id="KW-1185">Reference proteome</keyword>
<evidence type="ECO:0000256" key="4">
    <source>
        <dbReference type="ARBA" id="ARBA00022490"/>
    </source>
</evidence>
<dbReference type="InterPro" id="IPR036047">
    <property type="entry name" value="F-box-like_dom_sf"/>
</dbReference>
<reference evidence="16" key="2">
    <citation type="submission" date="2025-08" db="UniProtKB">
        <authorList>
            <consortium name="Ensembl"/>
        </authorList>
    </citation>
    <scope>IDENTIFICATION</scope>
</reference>
<dbReference type="GeneID" id="115055606"/>
<feature type="region of interest" description="Disordered" evidence="14">
    <location>
        <begin position="325"/>
        <end position="352"/>
    </location>
</feature>
<dbReference type="InterPro" id="IPR001810">
    <property type="entry name" value="F-box_dom"/>
</dbReference>
<evidence type="ECO:0000256" key="9">
    <source>
        <dbReference type="ARBA" id="ARBA00022786"/>
    </source>
</evidence>
<dbReference type="RefSeq" id="XP_029377400.1">
    <property type="nucleotide sequence ID" value="XM_029521540.1"/>
</dbReference>
<dbReference type="InterPro" id="IPR044064">
    <property type="entry name" value="ZF_ZBR"/>
</dbReference>
<keyword evidence="12" id="KW-0131">Cell cycle</keyword>
<evidence type="ECO:0000259" key="15">
    <source>
        <dbReference type="PROSITE" id="PS51872"/>
    </source>
</evidence>
<dbReference type="FunCoup" id="A0A665TBV4">
    <property type="interactions" value="1142"/>
</dbReference>
<keyword evidence="11" id="KW-0539">Nucleus</keyword>
<accession>A0A665TBV4</accession>
<dbReference type="AlphaFoldDB" id="A0A665TBV4"/>
<evidence type="ECO:0000256" key="13">
    <source>
        <dbReference type="PROSITE-ProRule" id="PRU01220"/>
    </source>
</evidence>
<keyword evidence="8" id="KW-0498">Mitosis</keyword>
<evidence type="ECO:0000256" key="6">
    <source>
        <dbReference type="ARBA" id="ARBA00022723"/>
    </source>
</evidence>
<evidence type="ECO:0000256" key="10">
    <source>
        <dbReference type="ARBA" id="ARBA00022833"/>
    </source>
</evidence>
<dbReference type="CTD" id="26271"/>
<dbReference type="PROSITE" id="PS51872">
    <property type="entry name" value="ZF_ZBR"/>
    <property type="match status" value="1"/>
</dbReference>
<proteinExistence type="predicted"/>
<evidence type="ECO:0000256" key="12">
    <source>
        <dbReference type="ARBA" id="ARBA00023306"/>
    </source>
</evidence>
<evidence type="ECO:0000256" key="5">
    <source>
        <dbReference type="ARBA" id="ARBA00022618"/>
    </source>
</evidence>
<evidence type="ECO:0000256" key="7">
    <source>
        <dbReference type="ARBA" id="ARBA00022771"/>
    </source>
</evidence>
<dbReference type="PANTHER" id="PTHR15493:SF8">
    <property type="entry name" value="F-BOX ONLY PROTEIN 5"/>
    <property type="match status" value="1"/>
</dbReference>
<feature type="domain" description="ZBR-type" evidence="15">
    <location>
        <begin position="373"/>
        <end position="421"/>
    </location>
</feature>
<feature type="region of interest" description="Disordered" evidence="14">
    <location>
        <begin position="424"/>
        <end position="449"/>
    </location>
</feature>
<dbReference type="Pfam" id="PF22191">
    <property type="entry name" value="IBR_1"/>
    <property type="match status" value="1"/>
</dbReference>
<dbReference type="GO" id="GO:0045835">
    <property type="term" value="P:negative regulation of meiotic nuclear division"/>
    <property type="evidence" value="ECO:0007669"/>
    <property type="project" value="InterPro"/>
</dbReference>
<dbReference type="Proteomes" id="UP000472264">
    <property type="component" value="Chromosome 15"/>
</dbReference>
<dbReference type="InterPro" id="IPR002867">
    <property type="entry name" value="IBR_dom"/>
</dbReference>
<keyword evidence="9" id="KW-0833">Ubl conjugation pathway</keyword>
<organism evidence="16 17">
    <name type="scientific">Echeneis naucrates</name>
    <name type="common">Live sharksucker</name>
    <dbReference type="NCBI Taxonomy" id="173247"/>
    <lineage>
        <taxon>Eukaryota</taxon>
        <taxon>Metazoa</taxon>
        <taxon>Chordata</taxon>
        <taxon>Craniata</taxon>
        <taxon>Vertebrata</taxon>
        <taxon>Euteleostomi</taxon>
        <taxon>Actinopterygii</taxon>
        <taxon>Neopterygii</taxon>
        <taxon>Teleostei</taxon>
        <taxon>Neoteleostei</taxon>
        <taxon>Acanthomorphata</taxon>
        <taxon>Carangaria</taxon>
        <taxon>Carangiformes</taxon>
        <taxon>Echeneidae</taxon>
        <taxon>Echeneis</taxon>
    </lineage>
</organism>
<dbReference type="RefSeq" id="XP_029377401.1">
    <property type="nucleotide sequence ID" value="XM_029521541.1"/>
</dbReference>
<evidence type="ECO:0000256" key="8">
    <source>
        <dbReference type="ARBA" id="ARBA00022776"/>
    </source>
</evidence>
<feature type="region of interest" description="Disordered" evidence="14">
    <location>
        <begin position="128"/>
        <end position="148"/>
    </location>
</feature>
<dbReference type="SMART" id="SM00647">
    <property type="entry name" value="IBR"/>
    <property type="match status" value="1"/>
</dbReference>
<gene>
    <name evidence="16" type="primary">fbxo5</name>
</gene>
<dbReference type="GO" id="GO:0005634">
    <property type="term" value="C:nucleus"/>
    <property type="evidence" value="ECO:0007669"/>
    <property type="project" value="UniProtKB-SubCell"/>
</dbReference>
<dbReference type="Ensembl" id="ENSENLT00000004639.1">
    <property type="protein sequence ID" value="ENSENLP00000004393.1"/>
    <property type="gene ID" value="ENSENLG00000002205.1"/>
</dbReference>
<keyword evidence="6" id="KW-0479">Metal-binding</keyword>
<protein>
    <recommendedName>
        <fullName evidence="15">ZBR-type domain-containing protein</fullName>
    </recommendedName>
</protein>
<dbReference type="SUPFAM" id="SSF57850">
    <property type="entry name" value="RING/U-box"/>
    <property type="match status" value="1"/>
</dbReference>
<feature type="region of interest" description="Disordered" evidence="14">
    <location>
        <begin position="1"/>
        <end position="29"/>
    </location>
</feature>
<dbReference type="SUPFAM" id="SSF81383">
    <property type="entry name" value="F-box domain"/>
    <property type="match status" value="1"/>
</dbReference>
<dbReference type="InParanoid" id="A0A665TBV4"/>
<keyword evidence="5" id="KW-0132">Cell division</keyword>
<evidence type="ECO:0000256" key="1">
    <source>
        <dbReference type="ARBA" id="ARBA00004123"/>
    </source>
</evidence>
<dbReference type="Gene3D" id="2.20.25.20">
    <property type="match status" value="1"/>
</dbReference>
<feature type="compositionally biased region" description="Low complexity" evidence="14">
    <location>
        <begin position="326"/>
        <end position="337"/>
    </location>
</feature>
<evidence type="ECO:0000313" key="17">
    <source>
        <dbReference type="Proteomes" id="UP000472264"/>
    </source>
</evidence>
<sequence>MFQSEQATMKCPRFEPAQANKMEKTSSKMAAAQPRVLHLKASPVKEPIPIKPLCPPRGVAKVLLSLNNNTREVHNKENSSSREHDRTLDEGFEDSGYLSLHNSQIEDHPKNEEDGHVQDKLATAQLLSSTHREEEISPNTSPSKCKGRISFNRPLSLVAASTPVARPTRRTVVSTPSDDHRDAILPIVDFQKAVCQKLAKNYQKSKRYDWSIVAEVAEHYHLDRVIGGQMGQEYVDMFASLLSRNMKIILTKVLTLLGDMDLISCKKVSKTWRKIICEDTMAQKRCDQAEEVLGESGRSLRQRSCGLTRDVAVSRVVLSCMQPMASSSCSPSSPLSSKIGQTAPSPKESAPKSRCTHFEEFLQASSSLKQHESLRSCKRCGSPATYSAEIQRATCKRLNCGFDFCTNCQEAFHGSAPCRTVQPRSQFHTSRTPSIIPGSARSKRNIRRL</sequence>
<dbReference type="GO" id="GO:0007088">
    <property type="term" value="P:regulation of mitotic nuclear division"/>
    <property type="evidence" value="ECO:0007669"/>
    <property type="project" value="InterPro"/>
</dbReference>
<dbReference type="PANTHER" id="PTHR15493">
    <property type="entry name" value="F-BOX ONLY PROTEIN 5 AND 43"/>
    <property type="match status" value="1"/>
</dbReference>
<evidence type="ECO:0000256" key="14">
    <source>
        <dbReference type="SAM" id="MobiDB-lite"/>
    </source>
</evidence>
<dbReference type="GO" id="GO:0016567">
    <property type="term" value="P:protein ubiquitination"/>
    <property type="evidence" value="ECO:0007669"/>
    <property type="project" value="UniProtKB-UniPathway"/>
</dbReference>
<name>A0A665TBV4_ECHNA</name>
<dbReference type="FunFam" id="2.20.25.20:FF:000006">
    <property type="entry name" value="F-box only protein 5"/>
    <property type="match status" value="1"/>
</dbReference>
<dbReference type="InterPro" id="IPR047147">
    <property type="entry name" value="FBX5_43"/>
</dbReference>
<reference evidence="16" key="1">
    <citation type="submission" date="2021-04" db="EMBL/GenBank/DDBJ databases">
        <authorList>
            <consortium name="Wellcome Sanger Institute Data Sharing"/>
        </authorList>
    </citation>
    <scope>NUCLEOTIDE SEQUENCE [LARGE SCALE GENOMIC DNA]</scope>
</reference>
<comment type="pathway">
    <text evidence="3">Protein modification; protein ubiquitination.</text>
</comment>